<dbReference type="Proteomes" id="UP000663877">
    <property type="component" value="Unassembled WGS sequence"/>
</dbReference>
<keyword evidence="4" id="KW-1185">Reference proteome</keyword>
<evidence type="ECO:0000313" key="5">
    <source>
        <dbReference type="Proteomes" id="UP000663877"/>
    </source>
</evidence>
<evidence type="ECO:0000313" key="2">
    <source>
        <dbReference type="EMBL" id="CAF1227829.1"/>
    </source>
</evidence>
<dbReference type="AlphaFoldDB" id="A0A814YAN6"/>
<keyword evidence="1" id="KW-1133">Transmembrane helix</keyword>
<reference evidence="2" key="1">
    <citation type="submission" date="2021-02" db="EMBL/GenBank/DDBJ databases">
        <authorList>
            <person name="Nowell W R."/>
        </authorList>
    </citation>
    <scope>NUCLEOTIDE SEQUENCE</scope>
</reference>
<dbReference type="InterPro" id="IPR040350">
    <property type="entry name" value="TMEM272"/>
</dbReference>
<name>A0A814YAN6_9BILA</name>
<evidence type="ECO:0000256" key="1">
    <source>
        <dbReference type="SAM" id="Phobius"/>
    </source>
</evidence>
<evidence type="ECO:0000313" key="4">
    <source>
        <dbReference type="Proteomes" id="UP000663832"/>
    </source>
</evidence>
<feature type="transmembrane region" description="Helical" evidence="1">
    <location>
        <begin position="71"/>
        <end position="91"/>
    </location>
</feature>
<dbReference type="OrthoDB" id="6157510at2759"/>
<feature type="transmembrane region" description="Helical" evidence="1">
    <location>
        <begin position="129"/>
        <end position="150"/>
    </location>
</feature>
<comment type="caution">
    <text evidence="2">The sequence shown here is derived from an EMBL/GenBank/DDBJ whole genome shotgun (WGS) entry which is preliminary data.</text>
</comment>
<keyword evidence="1" id="KW-0472">Membrane</keyword>
<feature type="transmembrane region" description="Helical" evidence="1">
    <location>
        <begin position="38"/>
        <end position="59"/>
    </location>
</feature>
<evidence type="ECO:0000313" key="3">
    <source>
        <dbReference type="EMBL" id="CAF1519754.1"/>
    </source>
</evidence>
<dbReference type="EMBL" id="CAJNOM010000606">
    <property type="protein sequence ID" value="CAF1519754.1"/>
    <property type="molecule type" value="Genomic_DNA"/>
</dbReference>
<organism evidence="2 5">
    <name type="scientific">Adineta steineri</name>
    <dbReference type="NCBI Taxonomy" id="433720"/>
    <lineage>
        <taxon>Eukaryota</taxon>
        <taxon>Metazoa</taxon>
        <taxon>Spiralia</taxon>
        <taxon>Gnathifera</taxon>
        <taxon>Rotifera</taxon>
        <taxon>Eurotatoria</taxon>
        <taxon>Bdelloidea</taxon>
        <taxon>Adinetida</taxon>
        <taxon>Adinetidae</taxon>
        <taxon>Adineta</taxon>
    </lineage>
</organism>
<dbReference type="PANTHER" id="PTHR33444">
    <property type="entry name" value="SI:DKEY-19B23.12-RELATED"/>
    <property type="match status" value="1"/>
</dbReference>
<keyword evidence="1" id="KW-0812">Transmembrane</keyword>
<dbReference type="Proteomes" id="UP000663832">
    <property type="component" value="Unassembled WGS sequence"/>
</dbReference>
<accession>A0A814YAN6</accession>
<feature type="transmembrane region" description="Helical" evidence="1">
    <location>
        <begin position="170"/>
        <end position="196"/>
    </location>
</feature>
<protein>
    <submittedName>
        <fullName evidence="2">Uncharacterized protein</fullName>
    </submittedName>
</protein>
<gene>
    <name evidence="2" type="ORF">BJG266_LOCUS28345</name>
    <name evidence="3" type="ORF">QVE165_LOCUS44703</name>
</gene>
<sequence>MTTIETVIPFEEKTALDNEPLTATTESTICTKLESSSIFLFVCILYGLIMTFSQLFIGWKYVSQCPINPNIPKYLFVNGIIGISSGIFVRYRTYLLAKTSKSSKATNNRKTGVSLATAMNNPLLFIINIAHYCWIIFLFIWFTYGCKWIFGIWSEVKYDPPNHPQFCLSLVYRLAYIPILMSIVILFLCCCCLICIASVRMFRIPTEGV</sequence>
<dbReference type="PANTHER" id="PTHR33444:SF7">
    <property type="entry name" value="TRANSMEMBRANE PROTEIN 272"/>
    <property type="match status" value="1"/>
</dbReference>
<proteinExistence type="predicted"/>
<dbReference type="EMBL" id="CAJNOI010000288">
    <property type="protein sequence ID" value="CAF1227829.1"/>
    <property type="molecule type" value="Genomic_DNA"/>
</dbReference>